<keyword evidence="5 6" id="KW-0472">Membrane</keyword>
<keyword evidence="8" id="KW-1185">Reference proteome</keyword>
<keyword evidence="4 6" id="KW-1133">Transmembrane helix</keyword>
<dbReference type="InterPro" id="IPR005538">
    <property type="entry name" value="LrgA/CidA"/>
</dbReference>
<dbReference type="STRING" id="997296.PB1_03340"/>
<evidence type="ECO:0000256" key="4">
    <source>
        <dbReference type="ARBA" id="ARBA00022989"/>
    </source>
</evidence>
<dbReference type="Pfam" id="PF03788">
    <property type="entry name" value="LrgA"/>
    <property type="match status" value="1"/>
</dbReference>
<evidence type="ECO:0000256" key="6">
    <source>
        <dbReference type="SAM" id="Phobius"/>
    </source>
</evidence>
<feature type="transmembrane region" description="Helical" evidence="6">
    <location>
        <begin position="64"/>
        <end position="83"/>
    </location>
</feature>
<dbReference type="eggNOG" id="COG1380">
    <property type="taxonomic scope" value="Bacteria"/>
</dbReference>
<organism evidence="7 8">
    <name type="scientific">Bacillus methanolicus PB1</name>
    <dbReference type="NCBI Taxonomy" id="997296"/>
    <lineage>
        <taxon>Bacteria</taxon>
        <taxon>Bacillati</taxon>
        <taxon>Bacillota</taxon>
        <taxon>Bacilli</taxon>
        <taxon>Bacillales</taxon>
        <taxon>Bacillaceae</taxon>
        <taxon>Bacillus</taxon>
    </lineage>
</organism>
<reference evidence="7 8" key="1">
    <citation type="journal article" date="2012" name="Appl. Environ. Microbiol.">
        <title>Genome Sequence of Thermotolerant Bacillus methanolicus: Features and Regulation Related to Methylotrophy and Production of L-Lysine and L-Glutamate from Methanol.</title>
        <authorList>
            <person name="Heggeset T.M."/>
            <person name="Krog A."/>
            <person name="Balzer S."/>
            <person name="Wentzel A."/>
            <person name="Ellingsen T.E."/>
            <person name="Brautaset T."/>
        </authorList>
    </citation>
    <scope>NUCLEOTIDE SEQUENCE [LARGE SCALE GENOMIC DNA]</scope>
    <source>
        <strain evidence="7 8">PB1</strain>
    </source>
</reference>
<keyword evidence="3 6" id="KW-0812">Transmembrane</keyword>
<comment type="caution">
    <text evidence="7">The sequence shown here is derived from an EMBL/GenBank/DDBJ whole genome shotgun (WGS) entry which is preliminary data.</text>
</comment>
<evidence type="ECO:0000256" key="2">
    <source>
        <dbReference type="ARBA" id="ARBA00022475"/>
    </source>
</evidence>
<dbReference type="RefSeq" id="WP_003350712.1">
    <property type="nucleotide sequence ID" value="NZ_AFEU01000001.1"/>
</dbReference>
<proteinExistence type="predicted"/>
<protein>
    <recommendedName>
        <fullName evidence="9">LrgA family protein</fullName>
    </recommendedName>
</protein>
<dbReference type="Proteomes" id="UP000010523">
    <property type="component" value="Unassembled WGS sequence"/>
</dbReference>
<sequence length="120" mass="13562">MFRLMLQFFIILALLLIGNSITNFFHLSVPGSIIGMVLLLIVLSSGLIKMNWVSDVANLHLKHMVLLFIPPIIGIFFSLRILQGQSWKLIVVLIISSLIGLVGIGYTAEIYEKFFKEEEK</sequence>
<dbReference type="PATRIC" id="fig|997296.3.peg.732"/>
<evidence type="ECO:0000256" key="5">
    <source>
        <dbReference type="ARBA" id="ARBA00023136"/>
    </source>
</evidence>
<dbReference type="AlphaFoldDB" id="I3E620"/>
<comment type="subcellular location">
    <subcellularLocation>
        <location evidence="1">Cell membrane</location>
        <topology evidence="1">Multi-pass membrane protein</topology>
    </subcellularLocation>
</comment>
<dbReference type="EMBL" id="AFEU01000001">
    <property type="protein sequence ID" value="EIJ81941.1"/>
    <property type="molecule type" value="Genomic_DNA"/>
</dbReference>
<dbReference type="PANTHER" id="PTHR33931:SF2">
    <property type="entry name" value="HOLIN-LIKE PROTEIN CIDA"/>
    <property type="match status" value="1"/>
</dbReference>
<evidence type="ECO:0008006" key="9">
    <source>
        <dbReference type="Google" id="ProtNLM"/>
    </source>
</evidence>
<feature type="transmembrane region" description="Helical" evidence="6">
    <location>
        <begin position="89"/>
        <end position="111"/>
    </location>
</feature>
<keyword evidence="2" id="KW-1003">Cell membrane</keyword>
<evidence type="ECO:0000313" key="7">
    <source>
        <dbReference type="EMBL" id="EIJ81941.1"/>
    </source>
</evidence>
<evidence type="ECO:0000313" key="8">
    <source>
        <dbReference type="Proteomes" id="UP000010523"/>
    </source>
</evidence>
<evidence type="ECO:0000256" key="3">
    <source>
        <dbReference type="ARBA" id="ARBA00022692"/>
    </source>
</evidence>
<dbReference type="GO" id="GO:0005886">
    <property type="term" value="C:plasma membrane"/>
    <property type="evidence" value="ECO:0007669"/>
    <property type="project" value="UniProtKB-SubCell"/>
</dbReference>
<dbReference type="PANTHER" id="PTHR33931">
    <property type="entry name" value="HOLIN-LIKE PROTEIN CIDA-RELATED"/>
    <property type="match status" value="1"/>
</dbReference>
<feature type="transmembrane region" description="Helical" evidence="6">
    <location>
        <begin position="32"/>
        <end position="52"/>
    </location>
</feature>
<accession>I3E620</accession>
<evidence type="ECO:0000256" key="1">
    <source>
        <dbReference type="ARBA" id="ARBA00004651"/>
    </source>
</evidence>
<name>I3E620_BACMT</name>
<gene>
    <name evidence="7" type="ORF">PB1_03340</name>
</gene>